<keyword evidence="3" id="KW-1185">Reference proteome</keyword>
<proteinExistence type="predicted"/>
<organism evidence="2 3">
    <name type="scientific">Saponaria officinalis</name>
    <name type="common">Common soapwort</name>
    <name type="synonym">Lychnis saponaria</name>
    <dbReference type="NCBI Taxonomy" id="3572"/>
    <lineage>
        <taxon>Eukaryota</taxon>
        <taxon>Viridiplantae</taxon>
        <taxon>Streptophyta</taxon>
        <taxon>Embryophyta</taxon>
        <taxon>Tracheophyta</taxon>
        <taxon>Spermatophyta</taxon>
        <taxon>Magnoliopsida</taxon>
        <taxon>eudicotyledons</taxon>
        <taxon>Gunneridae</taxon>
        <taxon>Pentapetalae</taxon>
        <taxon>Caryophyllales</taxon>
        <taxon>Caryophyllaceae</taxon>
        <taxon>Caryophylleae</taxon>
        <taxon>Saponaria</taxon>
    </lineage>
</organism>
<feature type="domain" description="Endonuclease/exonuclease/phosphatase" evidence="1">
    <location>
        <begin position="5"/>
        <end position="224"/>
    </location>
</feature>
<dbReference type="InterPro" id="IPR036691">
    <property type="entry name" value="Endo/exonu/phosph_ase_sf"/>
</dbReference>
<name>A0AAW1HA10_SAPOF</name>
<gene>
    <name evidence="2" type="ORF">RND81_12G134700</name>
</gene>
<dbReference type="AlphaFoldDB" id="A0AAW1HA10"/>
<dbReference type="PANTHER" id="PTHR33710">
    <property type="entry name" value="BNAC02G09200D PROTEIN"/>
    <property type="match status" value="1"/>
</dbReference>
<dbReference type="SUPFAM" id="SSF56219">
    <property type="entry name" value="DNase I-like"/>
    <property type="match status" value="1"/>
</dbReference>
<dbReference type="PANTHER" id="PTHR33710:SF81">
    <property type="entry name" value="ENDONUCLEASE_EXONUCLEASE_PHOSPHATASE DOMAIN-CONTAINING PROTEIN"/>
    <property type="match status" value="1"/>
</dbReference>
<dbReference type="EMBL" id="JBDFQZ010000012">
    <property type="protein sequence ID" value="KAK9672917.1"/>
    <property type="molecule type" value="Genomic_DNA"/>
</dbReference>
<feature type="non-terminal residue" evidence="2">
    <location>
        <position position="370"/>
    </location>
</feature>
<dbReference type="Pfam" id="PF03372">
    <property type="entry name" value="Exo_endo_phos"/>
    <property type="match status" value="1"/>
</dbReference>
<dbReference type="Proteomes" id="UP001443914">
    <property type="component" value="Unassembled WGS sequence"/>
</dbReference>
<dbReference type="InterPro" id="IPR005135">
    <property type="entry name" value="Endo/exonuclease/phosphatase"/>
</dbReference>
<dbReference type="Gene3D" id="3.60.10.10">
    <property type="entry name" value="Endonuclease/exonuclease/phosphatase"/>
    <property type="match status" value="1"/>
</dbReference>
<reference evidence="2" key="1">
    <citation type="submission" date="2024-03" db="EMBL/GenBank/DDBJ databases">
        <title>WGS assembly of Saponaria officinalis var. Norfolk2.</title>
        <authorList>
            <person name="Jenkins J."/>
            <person name="Shu S."/>
            <person name="Grimwood J."/>
            <person name="Barry K."/>
            <person name="Goodstein D."/>
            <person name="Schmutz J."/>
            <person name="Leebens-Mack J."/>
            <person name="Osbourn A."/>
        </authorList>
    </citation>
    <scope>NUCLEOTIDE SEQUENCE [LARGE SCALE GENOMIC DNA]</scope>
    <source>
        <strain evidence="2">JIC</strain>
    </source>
</reference>
<comment type="caution">
    <text evidence="2">The sequence shown here is derived from an EMBL/GenBank/DDBJ whole genome shotgun (WGS) entry which is preliminary data.</text>
</comment>
<evidence type="ECO:0000313" key="3">
    <source>
        <dbReference type="Proteomes" id="UP001443914"/>
    </source>
</evidence>
<evidence type="ECO:0000313" key="2">
    <source>
        <dbReference type="EMBL" id="KAK9672917.1"/>
    </source>
</evidence>
<dbReference type="GO" id="GO:0003824">
    <property type="term" value="F:catalytic activity"/>
    <property type="evidence" value="ECO:0007669"/>
    <property type="project" value="InterPro"/>
</dbReference>
<sequence>MIVFSWNIRGCNDPLKYQEVLDFFRAHKVDVFCVLETRIKEAKASNFFNKLKPFSVIHNYTCHANGRIWVVWNPFTVTVTPIAVHTQFIHCSVRHHSSCSQFHVTFVYASNDAKVRVALWSELCTLSASIEEWIVLGDFNVVRDASERISHHSFDLHDILEFNECILRCGLEDIKGIGCEYTWTNKQDNSRVWCKLDRAMVNSRWLIQFSSSSTNFLPAGVSDHSLMFVTIFSEANHRKRFSFLNFWVTDPSYVSVVQQAWAIPVYGSPMFRFFAKLRNVKHHLLDMHTSKFSNIQKRLDLAKSALADCQLQLQNCPLDSHLAQVEKRLLEEYTKLRGIELSILKQWSKADNVVYNHSGTSYFYGKSMNG</sequence>
<protein>
    <recommendedName>
        <fullName evidence="1">Endonuclease/exonuclease/phosphatase domain-containing protein</fullName>
    </recommendedName>
</protein>
<accession>A0AAW1HA10</accession>
<evidence type="ECO:0000259" key="1">
    <source>
        <dbReference type="Pfam" id="PF03372"/>
    </source>
</evidence>